<protein>
    <submittedName>
        <fullName evidence="1">Uncharacterized protein</fullName>
    </submittedName>
</protein>
<evidence type="ECO:0000313" key="2">
    <source>
        <dbReference type="Proteomes" id="UP001056383"/>
    </source>
</evidence>
<proteinExistence type="predicted"/>
<evidence type="ECO:0000313" key="1">
    <source>
        <dbReference type="EMBL" id="URN14588.1"/>
    </source>
</evidence>
<gene>
    <name evidence="1" type="ORF">MW084_00160</name>
</gene>
<name>A0ABY4T9H4_9ACTN</name>
<dbReference type="EMBL" id="CP095474">
    <property type="protein sequence ID" value="URN14588.1"/>
    <property type="molecule type" value="Genomic_DNA"/>
</dbReference>
<accession>A0ABY4T9H4</accession>
<keyword evidence="2" id="KW-1185">Reference proteome</keyword>
<organism evidence="1 2">
    <name type="scientific">Streptomyces sudanensis</name>
    <dbReference type="NCBI Taxonomy" id="436397"/>
    <lineage>
        <taxon>Bacteria</taxon>
        <taxon>Bacillati</taxon>
        <taxon>Actinomycetota</taxon>
        <taxon>Actinomycetes</taxon>
        <taxon>Kitasatosporales</taxon>
        <taxon>Streptomycetaceae</taxon>
        <taxon>Streptomyces</taxon>
    </lineage>
</organism>
<dbReference type="Proteomes" id="UP001056383">
    <property type="component" value="Chromosome"/>
</dbReference>
<sequence length="161" mass="17054">MQSFVEELALCVAVNGAKGPALLWSEDPTVPPALLGLSRPARPESCAGSSVPGGPDTEELAAELGRTLQLRVRSSYRFLTAGSPATEEAPGDAESTVTVLEGACRCVLSRTGEDPAPRPSHPLGMRLRSGDTLFVPRGHTYRLSEVHAPTTLLELRLRGPD</sequence>
<dbReference type="RefSeq" id="WP_010471593.1">
    <property type="nucleotide sequence ID" value="NZ_CP095474.1"/>
</dbReference>
<reference evidence="1" key="1">
    <citation type="submission" date="2022-04" db="EMBL/GenBank/DDBJ databases">
        <title>Systematic whole-genome sequencing reveals an unexpected diversity among actinomycetoma pathogens and provides insights into their antibacterial susceptibilities.</title>
        <authorList>
            <person name="Watson A.K."/>
            <person name="Kepplinger B."/>
            <person name="Bakhiet S.M."/>
            <person name="Mhmoud N.A."/>
            <person name="Chapman J."/>
            <person name="Allenby N."/>
            <person name="Mickiewicz K."/>
            <person name="Goodfellow M."/>
            <person name="Fahal A.H."/>
            <person name="Errington J."/>
        </authorList>
    </citation>
    <scope>NUCLEOTIDE SEQUENCE</scope>
    <source>
        <strain evidence="1">SD 504</strain>
    </source>
</reference>